<accession>A0A087TRE4</accession>
<sequence>MTSETASTSKAKLRGCKSYSDICNLSELETAYATEQERSRTPPSNIFPTEVSEPLINKMDKNDHSHFTNHENASSNGILNSDSNVSKPFGLPDPYYELDDNERQVVDSITDMGFSRGQVARTVKHLGMDEKKVVEHLCQIQMLEESGYDSLEAEAALHLHDYNRDQAKVFLDLLNKFQDLGFEKNAIKKALVQNKNDWN</sequence>
<feature type="non-terminal residue" evidence="3">
    <location>
        <position position="199"/>
    </location>
</feature>
<dbReference type="PROSITE" id="PS50030">
    <property type="entry name" value="UBA"/>
    <property type="match status" value="1"/>
</dbReference>
<protein>
    <submittedName>
        <fullName evidence="3">Ubiquitin-associated protein 1</fullName>
    </submittedName>
</protein>
<dbReference type="Proteomes" id="UP000054359">
    <property type="component" value="Unassembled WGS sequence"/>
</dbReference>
<dbReference type="Gene3D" id="1.20.120.1920">
    <property type="entry name" value="UBAP1 SOUBA domain"/>
    <property type="match status" value="1"/>
</dbReference>
<reference evidence="3 4" key="1">
    <citation type="submission" date="2013-11" db="EMBL/GenBank/DDBJ databases">
        <title>Genome sequencing of Stegodyphus mimosarum.</title>
        <authorList>
            <person name="Bechsgaard J."/>
        </authorList>
    </citation>
    <scope>NUCLEOTIDE SEQUENCE [LARGE SCALE GENOMIC DNA]</scope>
</reference>
<feature type="compositionally biased region" description="Polar residues" evidence="1">
    <location>
        <begin position="70"/>
        <end position="81"/>
    </location>
</feature>
<feature type="compositionally biased region" description="Basic and acidic residues" evidence="1">
    <location>
        <begin position="59"/>
        <end position="69"/>
    </location>
</feature>
<dbReference type="OrthoDB" id="2018023at2759"/>
<dbReference type="InterPro" id="IPR015940">
    <property type="entry name" value="UBA"/>
</dbReference>
<proteinExistence type="predicted"/>
<gene>
    <name evidence="3" type="ORF">X975_17078</name>
</gene>
<dbReference type="GO" id="GO:0043162">
    <property type="term" value="P:ubiquitin-dependent protein catabolic process via the multivesicular body sorting pathway"/>
    <property type="evidence" value="ECO:0007669"/>
    <property type="project" value="InterPro"/>
</dbReference>
<dbReference type="GO" id="GO:0000813">
    <property type="term" value="C:ESCRT I complex"/>
    <property type="evidence" value="ECO:0007669"/>
    <property type="project" value="InterPro"/>
</dbReference>
<feature type="domain" description="UBA" evidence="2">
    <location>
        <begin position="97"/>
        <end position="140"/>
    </location>
</feature>
<name>A0A087TRE4_STEMI</name>
<evidence type="ECO:0000313" key="3">
    <source>
        <dbReference type="EMBL" id="KFM67683.1"/>
    </source>
</evidence>
<dbReference type="InterPro" id="IPR042575">
    <property type="entry name" value="UBAP1_C"/>
</dbReference>
<dbReference type="GO" id="GO:0043130">
    <property type="term" value="F:ubiquitin binding"/>
    <property type="evidence" value="ECO:0007669"/>
    <property type="project" value="InterPro"/>
</dbReference>
<dbReference type="EMBL" id="KK116397">
    <property type="protein sequence ID" value="KFM67683.1"/>
    <property type="molecule type" value="Genomic_DNA"/>
</dbReference>
<evidence type="ECO:0000259" key="2">
    <source>
        <dbReference type="PROSITE" id="PS50030"/>
    </source>
</evidence>
<dbReference type="InterPro" id="IPR009060">
    <property type="entry name" value="UBA-like_sf"/>
</dbReference>
<dbReference type="PANTHER" id="PTHR15960:SF5">
    <property type="entry name" value="LD44032P"/>
    <property type="match status" value="1"/>
</dbReference>
<evidence type="ECO:0000313" key="4">
    <source>
        <dbReference type="Proteomes" id="UP000054359"/>
    </source>
</evidence>
<keyword evidence="4" id="KW-1185">Reference proteome</keyword>
<dbReference type="STRING" id="407821.A0A087TRE4"/>
<evidence type="ECO:0000256" key="1">
    <source>
        <dbReference type="SAM" id="MobiDB-lite"/>
    </source>
</evidence>
<dbReference type="SUPFAM" id="SSF46934">
    <property type="entry name" value="UBA-like"/>
    <property type="match status" value="1"/>
</dbReference>
<dbReference type="InterPro" id="IPR038870">
    <property type="entry name" value="UBAP1"/>
</dbReference>
<dbReference type="AlphaFoldDB" id="A0A087TRE4"/>
<feature type="region of interest" description="Disordered" evidence="1">
    <location>
        <begin position="59"/>
        <end position="81"/>
    </location>
</feature>
<dbReference type="PANTHER" id="PTHR15960">
    <property type="entry name" value="LD44032P"/>
    <property type="match status" value="1"/>
</dbReference>
<organism evidence="3 4">
    <name type="scientific">Stegodyphus mimosarum</name>
    <name type="common">African social velvet spider</name>
    <dbReference type="NCBI Taxonomy" id="407821"/>
    <lineage>
        <taxon>Eukaryota</taxon>
        <taxon>Metazoa</taxon>
        <taxon>Ecdysozoa</taxon>
        <taxon>Arthropoda</taxon>
        <taxon>Chelicerata</taxon>
        <taxon>Arachnida</taxon>
        <taxon>Araneae</taxon>
        <taxon>Araneomorphae</taxon>
        <taxon>Entelegynae</taxon>
        <taxon>Eresoidea</taxon>
        <taxon>Eresidae</taxon>
        <taxon>Stegodyphus</taxon>
    </lineage>
</organism>